<name>A0AA36F1Q1_OCTVU</name>
<evidence type="ECO:0000313" key="12">
    <source>
        <dbReference type="EMBL" id="CAI9721264.1"/>
    </source>
</evidence>
<evidence type="ECO:0000259" key="10">
    <source>
        <dbReference type="Pfam" id="PF03828"/>
    </source>
</evidence>
<evidence type="ECO:0000256" key="9">
    <source>
        <dbReference type="SAM" id="MobiDB-lite"/>
    </source>
</evidence>
<evidence type="ECO:0000256" key="3">
    <source>
        <dbReference type="ARBA" id="ARBA00004496"/>
    </source>
</evidence>
<dbReference type="GO" id="GO:0046872">
    <property type="term" value="F:metal ion binding"/>
    <property type="evidence" value="ECO:0007669"/>
    <property type="project" value="UniProtKB-KW"/>
</dbReference>
<organism evidence="12 13">
    <name type="scientific">Octopus vulgaris</name>
    <name type="common">Common octopus</name>
    <dbReference type="NCBI Taxonomy" id="6645"/>
    <lineage>
        <taxon>Eukaryota</taxon>
        <taxon>Metazoa</taxon>
        <taxon>Spiralia</taxon>
        <taxon>Lophotrochozoa</taxon>
        <taxon>Mollusca</taxon>
        <taxon>Cephalopoda</taxon>
        <taxon>Coleoidea</taxon>
        <taxon>Octopodiformes</taxon>
        <taxon>Octopoda</taxon>
        <taxon>Incirrata</taxon>
        <taxon>Octopodidae</taxon>
        <taxon>Octopus</taxon>
    </lineage>
</organism>
<proteinExistence type="inferred from homology"/>
<dbReference type="GO" id="GO:0005737">
    <property type="term" value="C:cytoplasm"/>
    <property type="evidence" value="ECO:0007669"/>
    <property type="project" value="UniProtKB-SubCell"/>
</dbReference>
<keyword evidence="6" id="KW-0479">Metal-binding</keyword>
<dbReference type="PANTHER" id="PTHR12271">
    <property type="entry name" value="POLY A POLYMERASE CID PAP -RELATED"/>
    <property type="match status" value="1"/>
</dbReference>
<comment type="cofactor">
    <cofactor evidence="2">
        <name>Mg(2+)</name>
        <dbReference type="ChEBI" id="CHEBI:18420"/>
    </cofactor>
</comment>
<feature type="region of interest" description="Disordered" evidence="9">
    <location>
        <begin position="71"/>
        <end position="125"/>
    </location>
</feature>
<dbReference type="Proteomes" id="UP001162480">
    <property type="component" value="Chromosome 4"/>
</dbReference>
<accession>A0AA36F1Q1</accession>
<keyword evidence="7" id="KW-0460">Magnesium</keyword>
<dbReference type="CDD" id="cd05402">
    <property type="entry name" value="NT_PAP_TUTase"/>
    <property type="match status" value="1"/>
</dbReference>
<gene>
    <name evidence="12" type="ORF">OCTVUL_1B019217</name>
</gene>
<evidence type="ECO:0000259" key="11">
    <source>
        <dbReference type="Pfam" id="PF22600"/>
    </source>
</evidence>
<dbReference type="Pfam" id="PF03828">
    <property type="entry name" value="PAP_assoc"/>
    <property type="match status" value="1"/>
</dbReference>
<dbReference type="SUPFAM" id="SSF81631">
    <property type="entry name" value="PAP/OAS1 substrate-binding domain"/>
    <property type="match status" value="1"/>
</dbReference>
<evidence type="ECO:0000256" key="2">
    <source>
        <dbReference type="ARBA" id="ARBA00001946"/>
    </source>
</evidence>
<dbReference type="InterPro" id="IPR054708">
    <property type="entry name" value="MTPAP-like_central"/>
</dbReference>
<dbReference type="GO" id="GO:1990817">
    <property type="term" value="F:poly(A) RNA polymerase activity"/>
    <property type="evidence" value="ECO:0007669"/>
    <property type="project" value="TreeGrafter"/>
</dbReference>
<evidence type="ECO:0000256" key="8">
    <source>
        <dbReference type="ARBA" id="ARBA00038491"/>
    </source>
</evidence>
<feature type="domain" description="PAP-associated" evidence="10">
    <location>
        <begin position="376"/>
        <end position="435"/>
    </location>
</feature>
<keyword evidence="4" id="KW-0963">Cytoplasm</keyword>
<feature type="domain" description="Poly(A) RNA polymerase mitochondrial-like central palm" evidence="11">
    <location>
        <begin position="152"/>
        <end position="288"/>
    </location>
</feature>
<keyword evidence="13" id="KW-1185">Reference proteome</keyword>
<reference evidence="12" key="1">
    <citation type="submission" date="2023-08" db="EMBL/GenBank/DDBJ databases">
        <authorList>
            <person name="Alioto T."/>
            <person name="Alioto T."/>
            <person name="Gomez Garrido J."/>
        </authorList>
    </citation>
    <scope>NUCLEOTIDE SEQUENCE</scope>
</reference>
<comment type="cofactor">
    <cofactor evidence="1">
        <name>Mn(2+)</name>
        <dbReference type="ChEBI" id="CHEBI:29035"/>
    </cofactor>
</comment>
<evidence type="ECO:0000256" key="5">
    <source>
        <dbReference type="ARBA" id="ARBA00022679"/>
    </source>
</evidence>
<keyword evidence="5" id="KW-0808">Transferase</keyword>
<dbReference type="Pfam" id="PF22600">
    <property type="entry name" value="MTPAP-like_central"/>
    <property type="match status" value="1"/>
</dbReference>
<comment type="similarity">
    <text evidence="8">Belongs to the DNA polymerase type-B-like family. GLD2 subfamily.</text>
</comment>
<evidence type="ECO:0000256" key="6">
    <source>
        <dbReference type="ARBA" id="ARBA00022723"/>
    </source>
</evidence>
<evidence type="ECO:0000256" key="4">
    <source>
        <dbReference type="ARBA" id="ARBA00022490"/>
    </source>
</evidence>
<dbReference type="SUPFAM" id="SSF81301">
    <property type="entry name" value="Nucleotidyltransferase"/>
    <property type="match status" value="1"/>
</dbReference>
<dbReference type="Gene3D" id="1.10.1410.10">
    <property type="match status" value="1"/>
</dbReference>
<protein>
    <recommendedName>
        <fullName evidence="14">Poly(A) RNA polymerase GLD2</fullName>
    </recommendedName>
</protein>
<dbReference type="InterPro" id="IPR043519">
    <property type="entry name" value="NT_sf"/>
</dbReference>
<evidence type="ECO:0000256" key="1">
    <source>
        <dbReference type="ARBA" id="ARBA00001936"/>
    </source>
</evidence>
<feature type="compositionally biased region" description="Basic and acidic residues" evidence="9">
    <location>
        <begin position="72"/>
        <end position="84"/>
    </location>
</feature>
<feature type="compositionally biased region" description="Basic and acidic residues" evidence="9">
    <location>
        <begin position="113"/>
        <end position="125"/>
    </location>
</feature>
<dbReference type="InterPro" id="IPR002058">
    <property type="entry name" value="PAP_assoc"/>
</dbReference>
<comment type="subcellular location">
    <subcellularLocation>
        <location evidence="3">Cytoplasm</location>
    </subcellularLocation>
</comment>
<dbReference type="Gene3D" id="3.30.460.10">
    <property type="entry name" value="Beta Polymerase, domain 2"/>
    <property type="match status" value="1"/>
</dbReference>
<sequence length="479" mass="54589">MSNSINGSYWLNVQSPRGSPLPTSQMVSYTAYPRQHIPNHIPPAMPWQGTSPLMPYGGGHATGMYGMPSSIGRRDESIGRRDGSIGRSTGGNMVPYMKRNLNTPSPGNKSIKRQLDDEKLSDQKRQRLGVDNELKGVYFGSPRQMEINGDKLSSAMISYFNKHHQADDIYQKKMKLRDALYGILQGVFPYCGLYAVGSSMSGFGTNKSDMDLCLMLTREQIDQKCEATEILKLVHKSFRKCSFITSSQVIKAKVPILKFWDDISNVECDLNINNSVGIRNTHLLKAYASVDWRVRPLVLFIKYWSRFHDINDARKQTISSYSLGLMVIHYLQYGCSRPVLPVLQKLYPDVFSIKNDISSLRLDEDLPLYESQNTDSLGDLYIGFLKYYALDFDFKSSAISVRTGTKLPVEEVKLKVDTPQQWKYLSIEEPFDLSNTARAVFDADTFTRIRRVFLTSYRRLSKKREEATTPYKVIHTEFT</sequence>
<evidence type="ECO:0000313" key="13">
    <source>
        <dbReference type="Proteomes" id="UP001162480"/>
    </source>
</evidence>
<evidence type="ECO:0000256" key="7">
    <source>
        <dbReference type="ARBA" id="ARBA00022842"/>
    </source>
</evidence>
<dbReference type="GO" id="GO:0031123">
    <property type="term" value="P:RNA 3'-end processing"/>
    <property type="evidence" value="ECO:0007669"/>
    <property type="project" value="TreeGrafter"/>
</dbReference>
<evidence type="ECO:0008006" key="14">
    <source>
        <dbReference type="Google" id="ProtNLM"/>
    </source>
</evidence>
<dbReference type="PANTHER" id="PTHR12271:SF40">
    <property type="entry name" value="POLY(A) RNA POLYMERASE GLD2"/>
    <property type="match status" value="1"/>
</dbReference>
<dbReference type="EMBL" id="OX597817">
    <property type="protein sequence ID" value="CAI9721264.1"/>
    <property type="molecule type" value="Genomic_DNA"/>
</dbReference>
<dbReference type="AlphaFoldDB" id="A0AA36F1Q1"/>